<sequence length="389" mass="43023">MRTSLKVIRIITVGLIGFYVILFGVTRVIHYPEPIAAIKLGLAPASKTPTMMPFHTITPAKNPLPWVTGDEAMPAEVNWDGKNIPFNDFLTITNSNAFLVIRDGVITYEWYKDGITSHTQLPSYSVAKTMTSLMIGQLVAQGKIEESDTFVKYFPEYATGDSFDDVTIKSLLDMQAGVGVSDNYPTGPSGWGVGIAQMYATTDLKFFMQHNRKMSWAPGTQSEYRSVDTQMLGFIIQKVTGMKVADYFSQNIWQPIGAQDSAFWNVDHVGGLEKTFCCFNATARDYARVGSLVLNNGVSALGTKNLIDANWMARLSNPVTTLDHGWGYSAQLWHPFTGTMMMLGLHGQYIVIQPSTHTVMVKLSDEPTDSGNFEELTAAVMHEIALNKN</sequence>
<dbReference type="SUPFAM" id="SSF56601">
    <property type="entry name" value="beta-lactamase/transpeptidase-like"/>
    <property type="match status" value="1"/>
</dbReference>
<evidence type="ECO:0000313" key="8">
    <source>
        <dbReference type="EMBL" id="CAB4917320.1"/>
    </source>
</evidence>
<dbReference type="InterPro" id="IPR012338">
    <property type="entry name" value="Beta-lactam/transpept-like"/>
</dbReference>
<gene>
    <name evidence="3" type="ORF">UFOPK2254_00261</name>
    <name evidence="4" type="ORF">UFOPK2646_00518</name>
    <name evidence="5" type="ORF">UFOPK2907_00554</name>
    <name evidence="6" type="ORF">UFOPK3197_00075</name>
    <name evidence="7" type="ORF">UFOPK3241_00544</name>
    <name evidence="8" type="ORF">UFOPK3707_00167</name>
    <name evidence="9" type="ORF">UFOPK3937_00483</name>
    <name evidence="10" type="ORF">UFOPK4265_00164</name>
    <name evidence="11" type="ORF">UFOPK4401_00112</name>
</gene>
<dbReference type="Gene3D" id="3.40.710.10">
    <property type="entry name" value="DD-peptidase/beta-lactamase superfamily"/>
    <property type="match status" value="1"/>
</dbReference>
<evidence type="ECO:0000313" key="11">
    <source>
        <dbReference type="EMBL" id="CAB5071156.1"/>
    </source>
</evidence>
<dbReference type="EMBL" id="CAEZZR010000039">
    <property type="protein sequence ID" value="CAB4771045.1"/>
    <property type="molecule type" value="Genomic_DNA"/>
</dbReference>
<evidence type="ECO:0000313" key="7">
    <source>
        <dbReference type="EMBL" id="CAB4841884.1"/>
    </source>
</evidence>
<dbReference type="PANTHER" id="PTHR43283">
    <property type="entry name" value="BETA-LACTAMASE-RELATED"/>
    <property type="match status" value="1"/>
</dbReference>
<evidence type="ECO:0000259" key="2">
    <source>
        <dbReference type="Pfam" id="PF00144"/>
    </source>
</evidence>
<keyword evidence="1" id="KW-1133">Transmembrane helix</keyword>
<dbReference type="PANTHER" id="PTHR43283:SF7">
    <property type="entry name" value="BETA-LACTAMASE-RELATED DOMAIN-CONTAINING PROTEIN"/>
    <property type="match status" value="1"/>
</dbReference>
<dbReference type="EMBL" id="CAEZYB010000042">
    <property type="protein sequence ID" value="CAB4702129.1"/>
    <property type="molecule type" value="Genomic_DNA"/>
</dbReference>
<dbReference type="EMBL" id="CAEZWO010000015">
    <property type="protein sequence ID" value="CAB4652849.1"/>
    <property type="molecule type" value="Genomic_DNA"/>
</dbReference>
<proteinExistence type="predicted"/>
<organism evidence="6">
    <name type="scientific">freshwater metagenome</name>
    <dbReference type="NCBI Taxonomy" id="449393"/>
    <lineage>
        <taxon>unclassified sequences</taxon>
        <taxon>metagenomes</taxon>
        <taxon>ecological metagenomes</taxon>
    </lineage>
</organism>
<evidence type="ECO:0000313" key="4">
    <source>
        <dbReference type="EMBL" id="CAB4702129.1"/>
    </source>
</evidence>
<feature type="domain" description="Beta-lactamase-related" evidence="2">
    <location>
        <begin position="97"/>
        <end position="373"/>
    </location>
</feature>
<dbReference type="EMBL" id="CAFBQK010000011">
    <property type="protein sequence ID" value="CAB5046567.1"/>
    <property type="molecule type" value="Genomic_DNA"/>
</dbReference>
<evidence type="ECO:0000313" key="6">
    <source>
        <dbReference type="EMBL" id="CAB4818886.1"/>
    </source>
</evidence>
<evidence type="ECO:0000256" key="1">
    <source>
        <dbReference type="SAM" id="Phobius"/>
    </source>
</evidence>
<dbReference type="AlphaFoldDB" id="A0A6J6ZGU5"/>
<evidence type="ECO:0000313" key="3">
    <source>
        <dbReference type="EMBL" id="CAB4652849.1"/>
    </source>
</evidence>
<dbReference type="EMBL" id="CAFBMY010000014">
    <property type="protein sequence ID" value="CAB4917320.1"/>
    <property type="molecule type" value="Genomic_DNA"/>
</dbReference>
<keyword evidence="1" id="KW-0812">Transmembrane</keyword>
<keyword evidence="1" id="KW-0472">Membrane</keyword>
<dbReference type="EMBL" id="CAFAZX010000021">
    <property type="protein sequence ID" value="CAB4841884.1"/>
    <property type="molecule type" value="Genomic_DNA"/>
</dbReference>
<accession>A0A6J6ZGU5</accession>
<dbReference type="Pfam" id="PF00144">
    <property type="entry name" value="Beta-lactamase"/>
    <property type="match status" value="1"/>
</dbReference>
<dbReference type="EMBL" id="CAFABI010000004">
    <property type="protein sequence ID" value="CAB4818886.1"/>
    <property type="molecule type" value="Genomic_DNA"/>
</dbReference>
<protein>
    <submittedName>
        <fullName evidence="6">Unannotated protein</fullName>
    </submittedName>
</protein>
<evidence type="ECO:0000313" key="5">
    <source>
        <dbReference type="EMBL" id="CAB4771045.1"/>
    </source>
</evidence>
<dbReference type="InterPro" id="IPR001466">
    <property type="entry name" value="Beta-lactam-related"/>
</dbReference>
<name>A0A6J6ZGU5_9ZZZZ</name>
<evidence type="ECO:0000313" key="10">
    <source>
        <dbReference type="EMBL" id="CAB5046567.1"/>
    </source>
</evidence>
<evidence type="ECO:0000313" key="9">
    <source>
        <dbReference type="EMBL" id="CAB4976441.1"/>
    </source>
</evidence>
<dbReference type="EMBL" id="CAFBOJ010000038">
    <property type="protein sequence ID" value="CAB4976441.1"/>
    <property type="molecule type" value="Genomic_DNA"/>
</dbReference>
<dbReference type="EMBL" id="CAFBRB010000005">
    <property type="protein sequence ID" value="CAB5071156.1"/>
    <property type="molecule type" value="Genomic_DNA"/>
</dbReference>
<feature type="transmembrane region" description="Helical" evidence="1">
    <location>
        <begin position="7"/>
        <end position="25"/>
    </location>
</feature>
<reference evidence="6" key="1">
    <citation type="submission" date="2020-05" db="EMBL/GenBank/DDBJ databases">
        <authorList>
            <person name="Chiriac C."/>
            <person name="Salcher M."/>
            <person name="Ghai R."/>
            <person name="Kavagutti S V."/>
        </authorList>
    </citation>
    <scope>NUCLEOTIDE SEQUENCE</scope>
</reference>
<dbReference type="InterPro" id="IPR050789">
    <property type="entry name" value="Diverse_Enzym_Activities"/>
</dbReference>